<gene>
    <name evidence="2" type="ORF">JVT61DRAFT_7602</name>
</gene>
<accession>A0A8I3A5Z7</accession>
<sequence>MDMTSVYRTTGVTGHPHCQPPSTLAGIKATIRRLQLHHLPQASSYTAHLVRILDTVPASISCSSSRLLTRADPQRTLYPDTITAIAHIPLHCVTTFTVPALFLDAVLGQVKLMKGEQHSVHSFTVHAKTPRDETVTIADIRSLLKSLPLDTIQTIEQITPHQFKTLWRAFQGERGRISFNAKFLYLEEDRKLLIMNPSFAHEGFVVLLSRLVSSFLSTLSHGEHMFGFIVATNMGLRYTNGNNIRRMAKPDFQVLIENIHSGKFTPKWIGEVSFTVSPTVTRNNLRQVIAHQPHVDLAFMIIIKEDPKWASPGSENDSEALHQLRSQPLLTHEEFVLNVGDDFGSVVKGGFAWISIQEIKFELYLRSSSGSLVIDDARQDEHSAYGTLYPNTNDKMLDIDLLLLDGSNNLRDSLVLEMEGSDASAASIGRVRQSMANLAIDWDLVLLSYRVALLTAAYQRYEEWHQSNNSDSEWEEEHTTDSSSAED</sequence>
<evidence type="ECO:0000313" key="2">
    <source>
        <dbReference type="EMBL" id="KAG6372496.1"/>
    </source>
</evidence>
<evidence type="ECO:0000313" key="3">
    <source>
        <dbReference type="Proteomes" id="UP000683000"/>
    </source>
</evidence>
<proteinExistence type="predicted"/>
<reference evidence="2" key="1">
    <citation type="submission" date="2021-03" db="EMBL/GenBank/DDBJ databases">
        <title>Evolutionary innovations through gain and loss of genes in the ectomycorrhizal Boletales.</title>
        <authorList>
            <person name="Wu G."/>
            <person name="Miyauchi S."/>
            <person name="Morin E."/>
            <person name="Yang Z.-L."/>
            <person name="Xu J."/>
            <person name="Martin F.M."/>
        </authorList>
    </citation>
    <scope>NUCLEOTIDE SEQUENCE</scope>
    <source>
        <strain evidence="2">BR01</strain>
    </source>
</reference>
<feature type="compositionally biased region" description="Acidic residues" evidence="1">
    <location>
        <begin position="472"/>
        <end position="487"/>
    </location>
</feature>
<protein>
    <submittedName>
        <fullName evidence="2">Uncharacterized protein</fullName>
    </submittedName>
</protein>
<evidence type="ECO:0000256" key="1">
    <source>
        <dbReference type="SAM" id="MobiDB-lite"/>
    </source>
</evidence>
<organism evidence="2 3">
    <name type="scientific">Boletus reticuloceps</name>
    <dbReference type="NCBI Taxonomy" id="495285"/>
    <lineage>
        <taxon>Eukaryota</taxon>
        <taxon>Fungi</taxon>
        <taxon>Dikarya</taxon>
        <taxon>Basidiomycota</taxon>
        <taxon>Agaricomycotina</taxon>
        <taxon>Agaricomycetes</taxon>
        <taxon>Agaricomycetidae</taxon>
        <taxon>Boletales</taxon>
        <taxon>Boletineae</taxon>
        <taxon>Boletaceae</taxon>
        <taxon>Boletoideae</taxon>
        <taxon>Boletus</taxon>
    </lineage>
</organism>
<dbReference type="AlphaFoldDB" id="A0A8I3A5Z7"/>
<name>A0A8I3A5Z7_9AGAM</name>
<keyword evidence="3" id="KW-1185">Reference proteome</keyword>
<dbReference type="Proteomes" id="UP000683000">
    <property type="component" value="Unassembled WGS sequence"/>
</dbReference>
<dbReference type="EMBL" id="JAGFBS010000027">
    <property type="protein sequence ID" value="KAG6372496.1"/>
    <property type="molecule type" value="Genomic_DNA"/>
</dbReference>
<feature type="region of interest" description="Disordered" evidence="1">
    <location>
        <begin position="466"/>
        <end position="487"/>
    </location>
</feature>
<dbReference type="OrthoDB" id="2679919at2759"/>
<comment type="caution">
    <text evidence="2">The sequence shown here is derived from an EMBL/GenBank/DDBJ whole genome shotgun (WGS) entry which is preliminary data.</text>
</comment>